<evidence type="ECO:0000313" key="3">
    <source>
        <dbReference type="Proteomes" id="UP000195787"/>
    </source>
</evidence>
<dbReference type="RefSeq" id="WP_200810041.1">
    <property type="nucleotide sequence ID" value="NZ_FUHU01000021.1"/>
</dbReference>
<dbReference type="EMBL" id="FUHU01000021">
    <property type="protein sequence ID" value="SJM54920.1"/>
    <property type="molecule type" value="Genomic_DNA"/>
</dbReference>
<evidence type="ECO:0000256" key="1">
    <source>
        <dbReference type="SAM" id="MobiDB-lite"/>
    </source>
</evidence>
<evidence type="ECO:0000313" key="2">
    <source>
        <dbReference type="EMBL" id="SJM54920.1"/>
    </source>
</evidence>
<dbReference type="Proteomes" id="UP000195787">
    <property type="component" value="Unassembled WGS sequence"/>
</dbReference>
<accession>A0A1R4FG15</accession>
<protein>
    <submittedName>
        <fullName evidence="2">Phage protein</fullName>
    </submittedName>
</protein>
<feature type="compositionally biased region" description="Basic and acidic residues" evidence="1">
    <location>
        <begin position="154"/>
        <end position="165"/>
    </location>
</feature>
<dbReference type="GeneID" id="303172442"/>
<feature type="region of interest" description="Disordered" evidence="1">
    <location>
        <begin position="98"/>
        <end position="122"/>
    </location>
</feature>
<organism evidence="2 3">
    <name type="scientific">Agrococcus casei LMG 22410</name>
    <dbReference type="NCBI Taxonomy" id="1255656"/>
    <lineage>
        <taxon>Bacteria</taxon>
        <taxon>Bacillati</taxon>
        <taxon>Actinomycetota</taxon>
        <taxon>Actinomycetes</taxon>
        <taxon>Micrococcales</taxon>
        <taxon>Microbacteriaceae</taxon>
        <taxon>Agrococcus</taxon>
    </lineage>
</organism>
<sequence>MSTKQRTISAADLRSPEFMRVPDEAKLTAMGLWVHTDVFGRRRLIPELIAADLYPGRAMTDSVTDHLLMLDEAGFLTIYRVEGIECIQLARPLKADRRGATTDCPEPPQGLPWTSMAVGGAGASGRASARERARAQMGEQARVRADEWAAWEGQQERGRSQEPPRRPLLADAPPIGCPEHPHGTFQNCGPCGTGRRRHDRWVSEARYEDALTGHYAADDEDPFEGYCASNPGG</sequence>
<keyword evidence="3" id="KW-1185">Reference proteome</keyword>
<reference evidence="2 3" key="1">
    <citation type="submission" date="2017-02" db="EMBL/GenBank/DDBJ databases">
        <authorList>
            <person name="Peterson S.W."/>
        </authorList>
    </citation>
    <scope>NUCLEOTIDE SEQUENCE [LARGE SCALE GENOMIC DNA]</scope>
    <source>
        <strain evidence="2 3">LMG 22410</strain>
    </source>
</reference>
<feature type="region of interest" description="Disordered" evidence="1">
    <location>
        <begin position="151"/>
        <end position="181"/>
    </location>
</feature>
<proteinExistence type="predicted"/>
<name>A0A1R4FG15_9MICO</name>
<dbReference type="AlphaFoldDB" id="A0A1R4FG15"/>
<gene>
    <name evidence="2" type="ORF">CZ674_04385</name>
</gene>